<dbReference type="STRING" id="1016849.A0A0D1Z229"/>
<protein>
    <recommendedName>
        <fullName evidence="1">DUF8212 domain-containing protein</fullName>
    </recommendedName>
</protein>
<proteinExistence type="predicted"/>
<evidence type="ECO:0000313" key="2">
    <source>
        <dbReference type="EMBL" id="KIV80928.1"/>
    </source>
</evidence>
<dbReference type="Pfam" id="PF26640">
    <property type="entry name" value="DUF8212"/>
    <property type="match status" value="1"/>
</dbReference>
<dbReference type="Proteomes" id="UP000053599">
    <property type="component" value="Unassembled WGS sequence"/>
</dbReference>
<accession>A0A0D1Z229</accession>
<sequence>MHKHPPTPSAAAVGIVRFKTVPIKLWVKAWIISGLTHAALTKAAVQNYPKQSTRCTVGIEMLKYAMYTSKTLILATDRLPPQKRANWSYLGRKGLAQALPHDRSLDQQIIAITGIGYQYLSGELKNASIAMKMSWAARRETTRLEDEAYCLLGLFDVNMPLLYGEGARAFLRLQEEIIKTSDDQSIFAWSPLVTNYDTLLSGLLSHTPANFKHSGSISRIRVGDDPYHMTNKGLAITLGLTKAEWRGNGPNDRVIIYAILQCYGPDGGLLVVPVAQPFNYDCDLFHVPGPLEQETPLQKPTKSVQGVCRDNRFSGLVTIPSLLSDLTEPTDVRMYVSPQSSWEPETKEMIVYVRSVPSGYDLISRTQPPAACPAEAFTVAILQSDAWSPNKMASFVVVLGFRKEHSLLLASIVRVSCDMSALMSALRDGHVLAALWECCHAQNYQPAGGGRSPPYFVASLAEHHTSPALVVDIREEALKAIDDAPKMELDVVTQMASHMRSSNSDISGLRIPSALATRVTWRGLTTSYTVTDLVSSKKLPL</sequence>
<dbReference type="OrthoDB" id="674604at2759"/>
<dbReference type="HOGENOM" id="CLU_503458_0_0_1"/>
<dbReference type="InterPro" id="IPR058525">
    <property type="entry name" value="DUF8212"/>
</dbReference>
<organism evidence="2 3">
    <name type="scientific">Exophiala sideris</name>
    <dbReference type="NCBI Taxonomy" id="1016849"/>
    <lineage>
        <taxon>Eukaryota</taxon>
        <taxon>Fungi</taxon>
        <taxon>Dikarya</taxon>
        <taxon>Ascomycota</taxon>
        <taxon>Pezizomycotina</taxon>
        <taxon>Eurotiomycetes</taxon>
        <taxon>Chaetothyriomycetidae</taxon>
        <taxon>Chaetothyriales</taxon>
        <taxon>Herpotrichiellaceae</taxon>
        <taxon>Exophiala</taxon>
    </lineage>
</organism>
<evidence type="ECO:0000313" key="3">
    <source>
        <dbReference type="Proteomes" id="UP000053599"/>
    </source>
</evidence>
<reference evidence="2 3" key="1">
    <citation type="submission" date="2015-01" db="EMBL/GenBank/DDBJ databases">
        <title>The Genome Sequence of Exophiala sideris CBS121828.</title>
        <authorList>
            <consortium name="The Broad Institute Genomics Platform"/>
            <person name="Cuomo C."/>
            <person name="de Hoog S."/>
            <person name="Gorbushina A."/>
            <person name="Stielow B."/>
            <person name="Teixiera M."/>
            <person name="Abouelleil A."/>
            <person name="Chapman S.B."/>
            <person name="Priest M."/>
            <person name="Young S.K."/>
            <person name="Wortman J."/>
            <person name="Nusbaum C."/>
            <person name="Birren B."/>
        </authorList>
    </citation>
    <scope>NUCLEOTIDE SEQUENCE [LARGE SCALE GENOMIC DNA]</scope>
    <source>
        <strain evidence="2 3">CBS 121828</strain>
    </source>
</reference>
<evidence type="ECO:0000259" key="1">
    <source>
        <dbReference type="Pfam" id="PF26640"/>
    </source>
</evidence>
<dbReference type="PANTHER" id="PTHR10622">
    <property type="entry name" value="HET DOMAIN-CONTAINING PROTEIN"/>
    <property type="match status" value="1"/>
</dbReference>
<dbReference type="EMBL" id="KN846953">
    <property type="protein sequence ID" value="KIV80928.1"/>
    <property type="molecule type" value="Genomic_DNA"/>
</dbReference>
<dbReference type="AlphaFoldDB" id="A0A0D1Z229"/>
<feature type="domain" description="DUF8212" evidence="1">
    <location>
        <begin position="168"/>
        <end position="196"/>
    </location>
</feature>
<name>A0A0D1Z229_9EURO</name>
<gene>
    <name evidence="2" type="ORF">PV11_08392</name>
</gene>
<dbReference type="PANTHER" id="PTHR10622:SF10">
    <property type="entry name" value="HET DOMAIN-CONTAINING PROTEIN"/>
    <property type="match status" value="1"/>
</dbReference>